<dbReference type="STRING" id="308745.A0A0F8UQ39"/>
<comment type="similarity">
    <text evidence="1">Belongs to the universal ribosomal protein uL29 family.</text>
</comment>
<evidence type="ECO:0000256" key="4">
    <source>
        <dbReference type="SAM" id="MobiDB-lite"/>
    </source>
</evidence>
<evidence type="ECO:0000256" key="1">
    <source>
        <dbReference type="ARBA" id="ARBA00009254"/>
    </source>
</evidence>
<dbReference type="Proteomes" id="UP000034291">
    <property type="component" value="Unassembled WGS sequence"/>
</dbReference>
<evidence type="ECO:0000256" key="3">
    <source>
        <dbReference type="ARBA" id="ARBA00023274"/>
    </source>
</evidence>
<dbReference type="GO" id="GO:0000463">
    <property type="term" value="P:maturation of LSU-rRNA from tricistronic rRNA transcript (SSU-rRNA, 5.8S rRNA, LSU-rRNA)"/>
    <property type="evidence" value="ECO:0007669"/>
    <property type="project" value="InterPro"/>
</dbReference>
<feature type="compositionally biased region" description="Basic residues" evidence="4">
    <location>
        <begin position="31"/>
        <end position="48"/>
    </location>
</feature>
<dbReference type="Gene3D" id="6.10.250.3450">
    <property type="match status" value="1"/>
</dbReference>
<dbReference type="EMBL" id="JZBS01003920">
    <property type="protein sequence ID" value="KKK12966.1"/>
    <property type="molecule type" value="Genomic_DNA"/>
</dbReference>
<keyword evidence="3" id="KW-0687">Ribonucleoprotein</keyword>
<keyword evidence="2 5" id="KW-0689">Ribosomal protein</keyword>
<proteinExistence type="inferred from homology"/>
<dbReference type="PANTHER" id="PTHR45722:SF2">
    <property type="entry name" value="LARGE RIBOSOMAL SUBUNIT PROTEIN UL29-RELATED"/>
    <property type="match status" value="1"/>
</dbReference>
<accession>A0A0F8UQ39</accession>
<organism evidence="5 6">
    <name type="scientific">Aspergillus rambellii</name>
    <dbReference type="NCBI Taxonomy" id="308745"/>
    <lineage>
        <taxon>Eukaryota</taxon>
        <taxon>Fungi</taxon>
        <taxon>Dikarya</taxon>
        <taxon>Ascomycota</taxon>
        <taxon>Pezizomycotina</taxon>
        <taxon>Eurotiomycetes</taxon>
        <taxon>Eurotiomycetidae</taxon>
        <taxon>Eurotiales</taxon>
        <taxon>Aspergillaceae</taxon>
        <taxon>Aspergillus</taxon>
        <taxon>Aspergillus subgen. Nidulantes</taxon>
    </lineage>
</organism>
<dbReference type="AlphaFoldDB" id="A0A0F8UQ39"/>
<reference evidence="5 6" key="1">
    <citation type="submission" date="2015-02" db="EMBL/GenBank/DDBJ databases">
        <title>Draft Genome Sequences of Two Closely-Related Aflatoxigenic Aspergillus Species Obtained from the Cote d'Ivoire.</title>
        <authorList>
            <person name="Moore G.G."/>
            <person name="Beltz S.B."/>
            <person name="Mack B.M."/>
        </authorList>
    </citation>
    <scope>NUCLEOTIDE SEQUENCE [LARGE SCALE GENOMIC DNA]</scope>
    <source>
        <strain evidence="5 6">SRRC1468</strain>
    </source>
</reference>
<dbReference type="FunFam" id="6.10.250.3450:FF:000001">
    <property type="entry name" value="60S ribosomal protein L35"/>
    <property type="match status" value="1"/>
</dbReference>
<feature type="region of interest" description="Disordered" evidence="4">
    <location>
        <begin position="15"/>
        <end position="48"/>
    </location>
</feature>
<name>A0A0F8UQ39_9EURO</name>
<dbReference type="PANTHER" id="PTHR45722">
    <property type="entry name" value="60S RIBOSOMAL PROTEIN L35"/>
    <property type="match status" value="1"/>
</dbReference>
<dbReference type="GO" id="GO:0022625">
    <property type="term" value="C:cytosolic large ribosomal subunit"/>
    <property type="evidence" value="ECO:0007669"/>
    <property type="project" value="InterPro"/>
</dbReference>
<evidence type="ECO:0000313" key="6">
    <source>
        <dbReference type="Proteomes" id="UP000034291"/>
    </source>
</evidence>
<sequence>GWGVGRDLRPKLTRDLRRRLTKHEASLKTERQKKREIHFPQRKFAVKA</sequence>
<dbReference type="GO" id="GO:0003735">
    <property type="term" value="F:structural constituent of ribosome"/>
    <property type="evidence" value="ECO:0007669"/>
    <property type="project" value="TreeGrafter"/>
</dbReference>
<dbReference type="InterPro" id="IPR045059">
    <property type="entry name" value="Ribosomal_uL29_euk"/>
</dbReference>
<keyword evidence="6" id="KW-1185">Reference proteome</keyword>
<feature type="non-terminal residue" evidence="5">
    <location>
        <position position="1"/>
    </location>
</feature>
<comment type="caution">
    <text evidence="5">The sequence shown here is derived from an EMBL/GenBank/DDBJ whole genome shotgun (WGS) entry which is preliminary data.</text>
</comment>
<protein>
    <submittedName>
        <fullName evidence="5">60S ribosomal protein</fullName>
    </submittedName>
</protein>
<gene>
    <name evidence="5" type="ORF">ARAM_007759</name>
</gene>
<evidence type="ECO:0000256" key="2">
    <source>
        <dbReference type="ARBA" id="ARBA00022980"/>
    </source>
</evidence>
<dbReference type="GO" id="GO:0003729">
    <property type="term" value="F:mRNA binding"/>
    <property type="evidence" value="ECO:0007669"/>
    <property type="project" value="TreeGrafter"/>
</dbReference>
<evidence type="ECO:0000313" key="5">
    <source>
        <dbReference type="EMBL" id="KKK12966.1"/>
    </source>
</evidence>